<dbReference type="KEGG" id="spib:G8759_13815"/>
<proteinExistence type="predicted"/>
<gene>
    <name evidence="2" type="ORF">G8759_13815</name>
</gene>
<protein>
    <submittedName>
        <fullName evidence="2">DUF3826 domain-containing protein</fullName>
    </submittedName>
</protein>
<dbReference type="InterPro" id="IPR024284">
    <property type="entry name" value="DUF3826"/>
</dbReference>
<dbReference type="RefSeq" id="WP_167208870.1">
    <property type="nucleotide sequence ID" value="NZ_CP050063.1"/>
</dbReference>
<evidence type="ECO:0000256" key="1">
    <source>
        <dbReference type="SAM" id="SignalP"/>
    </source>
</evidence>
<dbReference type="Pfam" id="PF12875">
    <property type="entry name" value="DUF3826"/>
    <property type="match status" value="1"/>
</dbReference>
<evidence type="ECO:0000313" key="2">
    <source>
        <dbReference type="EMBL" id="QIP13622.1"/>
    </source>
</evidence>
<dbReference type="AlphaFoldDB" id="A0A6G9AMA1"/>
<keyword evidence="3" id="KW-1185">Reference proteome</keyword>
<evidence type="ECO:0000313" key="3">
    <source>
        <dbReference type="Proteomes" id="UP000501802"/>
    </source>
</evidence>
<dbReference type="EMBL" id="CP050063">
    <property type="protein sequence ID" value="QIP13622.1"/>
    <property type="molecule type" value="Genomic_DNA"/>
</dbReference>
<dbReference type="Proteomes" id="UP000501802">
    <property type="component" value="Chromosome"/>
</dbReference>
<sequence>MTSTLKGFLTVVITCIVAIGSALGQQQTPESKEAVYTRVINERAAKIVAGLGITDERASAHVQQTITQQYRSLNAIHESRKEALNTLKSITEKETAEAEKNKIEAESMDKLKKLHDAYLSKLAADLNPTQVEKVKDGMTYGVLPLTYKGYQSMLPDLTDTQKTQILAYLTEARELAMDAESSEKKHAVFGKYKGRINNFLSAAGIDMKKASKEWEERIAKEAENPKKQG</sequence>
<reference evidence="2 3" key="1">
    <citation type="submission" date="2020-03" db="EMBL/GenBank/DDBJ databases">
        <authorList>
            <person name="Kim M.K."/>
        </authorList>
    </citation>
    <scope>NUCLEOTIDE SEQUENCE [LARGE SCALE GENOMIC DNA]</scope>
    <source>
        <strain evidence="2 3">BT328</strain>
    </source>
</reference>
<feature type="signal peptide" evidence="1">
    <location>
        <begin position="1"/>
        <end position="24"/>
    </location>
</feature>
<accession>A0A6G9AMA1</accession>
<name>A0A6G9AMA1_9BACT</name>
<keyword evidence="1" id="KW-0732">Signal</keyword>
<organism evidence="2 3">
    <name type="scientific">Spirosoma aureum</name>
    <dbReference type="NCBI Taxonomy" id="2692134"/>
    <lineage>
        <taxon>Bacteria</taxon>
        <taxon>Pseudomonadati</taxon>
        <taxon>Bacteroidota</taxon>
        <taxon>Cytophagia</taxon>
        <taxon>Cytophagales</taxon>
        <taxon>Cytophagaceae</taxon>
        <taxon>Spirosoma</taxon>
    </lineage>
</organism>
<feature type="chain" id="PRO_5026275620" evidence="1">
    <location>
        <begin position="25"/>
        <end position="229"/>
    </location>
</feature>